<dbReference type="PANTHER" id="PTHR13847">
    <property type="entry name" value="SARCOSINE DEHYDROGENASE-RELATED"/>
    <property type="match status" value="1"/>
</dbReference>
<keyword evidence="5" id="KW-1185">Reference proteome</keyword>
<comment type="caution">
    <text evidence="4">The sequence shown here is derived from an EMBL/GenBank/DDBJ whole genome shotgun (WGS) entry which is preliminary data.</text>
</comment>
<gene>
    <name evidence="4" type="ORF">DES40_0516</name>
</gene>
<dbReference type="AlphaFoldDB" id="A0A420WJK5"/>
<dbReference type="PANTHER" id="PTHR13847:SF280">
    <property type="entry name" value="D-AMINO ACID DEHYDROGENASE"/>
    <property type="match status" value="1"/>
</dbReference>
<keyword evidence="2" id="KW-0560">Oxidoreductase</keyword>
<evidence type="ECO:0000313" key="4">
    <source>
        <dbReference type="EMBL" id="RKQ71203.1"/>
    </source>
</evidence>
<dbReference type="RefSeq" id="WP_121099002.1">
    <property type="nucleotide sequence ID" value="NZ_RBII01000001.1"/>
</dbReference>
<comment type="similarity">
    <text evidence="1">Belongs to the DadA oxidoreductase family.</text>
</comment>
<dbReference type="OrthoDB" id="9787190at2"/>
<protein>
    <submittedName>
        <fullName evidence="4">Glycine/D-amino acid oxidase-like deaminating enzyme</fullName>
    </submittedName>
</protein>
<dbReference type="FunCoup" id="A0A420WJK5">
    <property type="interactions" value="288"/>
</dbReference>
<dbReference type="InterPro" id="IPR036188">
    <property type="entry name" value="FAD/NAD-bd_sf"/>
</dbReference>
<sequence length="431" mass="46439">MATPIISPVETSADYPNETTVVVIGGGIVGLVAALNLAERGVPVVVLEKGRIASEQSSRNLGWIRKTLRSAKDMPLAKHAEQFWAELPQRTGMSVGYRQAGIMYVAKDEAALEPYERWLESVSGLDIPSRLVSSGEIRNMVPGSSVDWAGGLYDPADGYAEPTLASTAIAKAALAKGAIIVENCAARMLSLTGGKVSGVITERGEIKCDQVLLAGGLWSRRFLANHKVKLPILQLLGSVFRTKPFDGPTDIAVGASNFSFRKRSDGGYTIMQRGAMNAPLTPDHIKLGLKYIPALKANKGLVRPELNSFFFEELAYPNRWKGDKRSPFEMKRSQNPPVNHGVLEEAMTNLCKAWPIFEKAEISASWAGLIDMTPDGEPVMDRIAALPGLTLASGFSGHGFGTAPAAGQLAADLVMNTDPLVDPSPYKFTRF</sequence>
<name>A0A420WJK5_9PROT</name>
<dbReference type="EMBL" id="RBII01000001">
    <property type="protein sequence ID" value="RKQ71203.1"/>
    <property type="molecule type" value="Genomic_DNA"/>
</dbReference>
<dbReference type="Pfam" id="PF01266">
    <property type="entry name" value="DAO"/>
    <property type="match status" value="1"/>
</dbReference>
<accession>A0A420WJK5</accession>
<dbReference type="InterPro" id="IPR006076">
    <property type="entry name" value="FAD-dep_OxRdtase"/>
</dbReference>
<dbReference type="GO" id="GO:0005886">
    <property type="term" value="C:plasma membrane"/>
    <property type="evidence" value="ECO:0007669"/>
    <property type="project" value="TreeGrafter"/>
</dbReference>
<reference evidence="4 5" key="1">
    <citation type="submission" date="2018-10" db="EMBL/GenBank/DDBJ databases">
        <title>Genomic Encyclopedia of Type Strains, Phase IV (KMG-IV): sequencing the most valuable type-strain genomes for metagenomic binning, comparative biology and taxonomic classification.</title>
        <authorList>
            <person name="Goeker M."/>
        </authorList>
    </citation>
    <scope>NUCLEOTIDE SEQUENCE [LARGE SCALE GENOMIC DNA]</scope>
    <source>
        <strain evidence="4 5">DSM 22008</strain>
    </source>
</reference>
<evidence type="ECO:0000256" key="1">
    <source>
        <dbReference type="ARBA" id="ARBA00009410"/>
    </source>
</evidence>
<dbReference type="GO" id="GO:0008718">
    <property type="term" value="F:D-amino-acid dehydrogenase activity"/>
    <property type="evidence" value="ECO:0007669"/>
    <property type="project" value="TreeGrafter"/>
</dbReference>
<dbReference type="Gene3D" id="3.30.9.10">
    <property type="entry name" value="D-Amino Acid Oxidase, subunit A, domain 2"/>
    <property type="match status" value="1"/>
</dbReference>
<proteinExistence type="inferred from homology"/>
<dbReference type="InParanoid" id="A0A420WJK5"/>
<evidence type="ECO:0000313" key="5">
    <source>
        <dbReference type="Proteomes" id="UP000282211"/>
    </source>
</evidence>
<dbReference type="Gene3D" id="3.50.50.60">
    <property type="entry name" value="FAD/NAD(P)-binding domain"/>
    <property type="match status" value="1"/>
</dbReference>
<organism evidence="4 5">
    <name type="scientific">Litorimonas taeanensis</name>
    <dbReference type="NCBI Taxonomy" id="568099"/>
    <lineage>
        <taxon>Bacteria</taxon>
        <taxon>Pseudomonadati</taxon>
        <taxon>Pseudomonadota</taxon>
        <taxon>Alphaproteobacteria</taxon>
        <taxon>Maricaulales</taxon>
        <taxon>Robiginitomaculaceae</taxon>
    </lineage>
</organism>
<dbReference type="GO" id="GO:0005737">
    <property type="term" value="C:cytoplasm"/>
    <property type="evidence" value="ECO:0007669"/>
    <property type="project" value="TreeGrafter"/>
</dbReference>
<dbReference type="SUPFAM" id="SSF51905">
    <property type="entry name" value="FAD/NAD(P)-binding domain"/>
    <property type="match status" value="1"/>
</dbReference>
<dbReference type="GO" id="GO:0055130">
    <property type="term" value="P:D-alanine catabolic process"/>
    <property type="evidence" value="ECO:0007669"/>
    <property type="project" value="TreeGrafter"/>
</dbReference>
<evidence type="ECO:0000256" key="2">
    <source>
        <dbReference type="ARBA" id="ARBA00023002"/>
    </source>
</evidence>
<evidence type="ECO:0000259" key="3">
    <source>
        <dbReference type="Pfam" id="PF01266"/>
    </source>
</evidence>
<feature type="domain" description="FAD dependent oxidoreductase" evidence="3">
    <location>
        <begin position="21"/>
        <end position="413"/>
    </location>
</feature>
<dbReference type="Proteomes" id="UP000282211">
    <property type="component" value="Unassembled WGS sequence"/>
</dbReference>